<evidence type="ECO:0000256" key="4">
    <source>
        <dbReference type="ARBA" id="ARBA00022989"/>
    </source>
</evidence>
<keyword evidence="4 6" id="KW-1133">Transmembrane helix</keyword>
<feature type="transmembrane region" description="Helical" evidence="6">
    <location>
        <begin position="20"/>
        <end position="40"/>
    </location>
</feature>
<dbReference type="EMBL" id="JACIDK010000007">
    <property type="protein sequence ID" value="MBB3893197.1"/>
    <property type="molecule type" value="Genomic_DNA"/>
</dbReference>
<dbReference type="GO" id="GO:0020037">
    <property type="term" value="F:heme binding"/>
    <property type="evidence" value="ECO:0007669"/>
    <property type="project" value="TreeGrafter"/>
</dbReference>
<evidence type="ECO:0000256" key="1">
    <source>
        <dbReference type="ARBA" id="ARBA00004651"/>
    </source>
</evidence>
<dbReference type="RefSeq" id="WP_183776481.1">
    <property type="nucleotide sequence ID" value="NZ_JACIDK010000007.1"/>
</dbReference>
<dbReference type="Proteomes" id="UP000530564">
    <property type="component" value="Unassembled WGS sequence"/>
</dbReference>
<evidence type="ECO:0000256" key="5">
    <source>
        <dbReference type="ARBA" id="ARBA00023136"/>
    </source>
</evidence>
<feature type="transmembrane region" description="Helical" evidence="6">
    <location>
        <begin position="183"/>
        <end position="207"/>
    </location>
</feature>
<dbReference type="PANTHER" id="PTHR30485:SF1">
    <property type="entry name" value="CYTOCHROME YDHU-RELATED"/>
    <property type="match status" value="1"/>
</dbReference>
<protein>
    <submittedName>
        <fullName evidence="8">Thiosulfate reductase cytochrome b subunit</fullName>
    </submittedName>
</protein>
<dbReference type="PANTHER" id="PTHR30485">
    <property type="entry name" value="NI/FE-HYDROGENASE 1 B-TYPE CYTOCHROME SUBUNIT"/>
    <property type="match status" value="1"/>
</dbReference>
<keyword evidence="5 6" id="KW-0472">Membrane</keyword>
<feature type="transmembrane region" description="Helical" evidence="6">
    <location>
        <begin position="115"/>
        <end position="138"/>
    </location>
</feature>
<dbReference type="SUPFAM" id="SSF81342">
    <property type="entry name" value="Transmembrane di-heme cytochromes"/>
    <property type="match status" value="1"/>
</dbReference>
<keyword evidence="2" id="KW-1003">Cell membrane</keyword>
<evidence type="ECO:0000256" key="2">
    <source>
        <dbReference type="ARBA" id="ARBA00022475"/>
    </source>
</evidence>
<evidence type="ECO:0000256" key="6">
    <source>
        <dbReference type="SAM" id="Phobius"/>
    </source>
</evidence>
<dbReference type="GO" id="GO:0005886">
    <property type="term" value="C:plasma membrane"/>
    <property type="evidence" value="ECO:0007669"/>
    <property type="project" value="UniProtKB-SubCell"/>
</dbReference>
<dbReference type="GO" id="GO:0009055">
    <property type="term" value="F:electron transfer activity"/>
    <property type="evidence" value="ECO:0007669"/>
    <property type="project" value="InterPro"/>
</dbReference>
<organism evidence="8 9">
    <name type="scientific">Phenylobacterium haematophilum</name>
    <dbReference type="NCBI Taxonomy" id="98513"/>
    <lineage>
        <taxon>Bacteria</taxon>
        <taxon>Pseudomonadati</taxon>
        <taxon>Pseudomonadota</taxon>
        <taxon>Alphaproteobacteria</taxon>
        <taxon>Caulobacterales</taxon>
        <taxon>Caulobacteraceae</taxon>
        <taxon>Phenylobacterium</taxon>
    </lineage>
</organism>
<keyword evidence="3 6" id="KW-0812">Transmembrane</keyword>
<accession>A0A840A7L7</accession>
<comment type="caution">
    <text evidence="8">The sequence shown here is derived from an EMBL/GenBank/DDBJ whole genome shotgun (WGS) entry which is preliminary data.</text>
</comment>
<dbReference type="Gene3D" id="1.20.950.20">
    <property type="entry name" value="Transmembrane di-heme cytochromes, Chain C"/>
    <property type="match status" value="1"/>
</dbReference>
<name>A0A840A7L7_9CAUL</name>
<proteinExistence type="predicted"/>
<evidence type="ECO:0000259" key="7">
    <source>
        <dbReference type="Pfam" id="PF01292"/>
    </source>
</evidence>
<sequence length="270" mass="29739">MPDADNHTRIVRRHGLTTRLTHWINAAALLVLLLSGLQIFNAHPALYWGDVSTFARPWISMFAAERGGEAIGVTKIGSAYVETTGVFGFSGNEVRGFPSWATLPSYRSLADGRRWHFAFAWLFVLNGLVYLGAGLIGGHFRRDLLPSRDQLSLRHLLAEVADHARLRFAKGEAARRYNALQKLAYLAVIFVLLPMMVLTGLSMSPGMNAGFPWLPDLFGGRQSARTIHFITAGLIVAFVVVHLAMVLLSGPLNGLRSMITGRFAIQEDGR</sequence>
<dbReference type="InterPro" id="IPR011577">
    <property type="entry name" value="Cyt_b561_bac/Ni-Hgenase"/>
</dbReference>
<reference evidence="8 9" key="1">
    <citation type="submission" date="2020-08" db="EMBL/GenBank/DDBJ databases">
        <title>Genomic Encyclopedia of Type Strains, Phase IV (KMG-IV): sequencing the most valuable type-strain genomes for metagenomic binning, comparative biology and taxonomic classification.</title>
        <authorList>
            <person name="Goeker M."/>
        </authorList>
    </citation>
    <scope>NUCLEOTIDE SEQUENCE [LARGE SCALE GENOMIC DNA]</scope>
    <source>
        <strain evidence="8 9">DSM 21793</strain>
    </source>
</reference>
<dbReference type="AlphaFoldDB" id="A0A840A7L7"/>
<dbReference type="InterPro" id="IPR051542">
    <property type="entry name" value="Hydrogenase_cytochrome"/>
</dbReference>
<dbReference type="GO" id="GO:0022904">
    <property type="term" value="P:respiratory electron transport chain"/>
    <property type="evidence" value="ECO:0007669"/>
    <property type="project" value="InterPro"/>
</dbReference>
<gene>
    <name evidence="8" type="ORF">GGQ61_003935</name>
</gene>
<dbReference type="InterPro" id="IPR016174">
    <property type="entry name" value="Di-haem_cyt_TM"/>
</dbReference>
<comment type="subcellular location">
    <subcellularLocation>
        <location evidence="1">Cell membrane</location>
        <topology evidence="1">Multi-pass membrane protein</topology>
    </subcellularLocation>
</comment>
<dbReference type="Pfam" id="PF01292">
    <property type="entry name" value="Ni_hydr_CYTB"/>
    <property type="match status" value="1"/>
</dbReference>
<feature type="domain" description="Cytochrome b561 bacterial/Ni-hydrogenase" evidence="7">
    <location>
        <begin position="13"/>
        <end position="261"/>
    </location>
</feature>
<keyword evidence="9" id="KW-1185">Reference proteome</keyword>
<evidence type="ECO:0000313" key="8">
    <source>
        <dbReference type="EMBL" id="MBB3893197.1"/>
    </source>
</evidence>
<evidence type="ECO:0000313" key="9">
    <source>
        <dbReference type="Proteomes" id="UP000530564"/>
    </source>
</evidence>
<feature type="transmembrane region" description="Helical" evidence="6">
    <location>
        <begin position="227"/>
        <end position="248"/>
    </location>
</feature>
<evidence type="ECO:0000256" key="3">
    <source>
        <dbReference type="ARBA" id="ARBA00022692"/>
    </source>
</evidence>